<dbReference type="AlphaFoldDB" id="A0AA39J9N1"/>
<gene>
    <name evidence="1" type="ORF">EV421DRAFT_1972095</name>
</gene>
<dbReference type="EMBL" id="JAUEPT010000044">
    <property type="protein sequence ID" value="KAK0438269.1"/>
    <property type="molecule type" value="Genomic_DNA"/>
</dbReference>
<dbReference type="Proteomes" id="UP001175226">
    <property type="component" value="Unassembled WGS sequence"/>
</dbReference>
<comment type="caution">
    <text evidence="1">The sequence shown here is derived from an EMBL/GenBank/DDBJ whole genome shotgun (WGS) entry which is preliminary data.</text>
</comment>
<evidence type="ECO:0000313" key="2">
    <source>
        <dbReference type="Proteomes" id="UP001175226"/>
    </source>
</evidence>
<accession>A0AA39J9N1</accession>
<sequence>MANERGHQIVFIRKVEIMTITSTEKSKFCLKITASNKKQKTEEIKFNRASAMPKWTINMDLGNLDPQTVVSWKLYDRRRLCLKVLGSVEKTLEELFEGSSTSADIHLFNGTSEIAVLKISGSNSAKTLMDKLVPSIKKPSENYKFLESSETLEKVFDAAKGMVDILTGVGNILQFDLYCLTNLFPRCTLQLPVAWGLLSIGFTILKNQHDTKQAVLDLYAEMISAYEAFSKDEILEQHVQLQGTYSSLFKQTIKCAMFIEGYAKKTGIECLFTMDVLGNAENFRLAFIDLKNQLSLGFAKEAVIVTLGVQQLVSGVWELVISVQERVDLQSVSFFSCNPV</sequence>
<reference evidence="1" key="1">
    <citation type="submission" date="2023-06" db="EMBL/GenBank/DDBJ databases">
        <authorList>
            <consortium name="Lawrence Berkeley National Laboratory"/>
            <person name="Ahrendt S."/>
            <person name="Sahu N."/>
            <person name="Indic B."/>
            <person name="Wong-Bajracharya J."/>
            <person name="Merenyi Z."/>
            <person name="Ke H.-M."/>
            <person name="Monk M."/>
            <person name="Kocsube S."/>
            <person name="Drula E."/>
            <person name="Lipzen A."/>
            <person name="Balint B."/>
            <person name="Henrissat B."/>
            <person name="Andreopoulos B."/>
            <person name="Martin F.M."/>
            <person name="Harder C.B."/>
            <person name="Rigling D."/>
            <person name="Ford K.L."/>
            <person name="Foster G.D."/>
            <person name="Pangilinan J."/>
            <person name="Papanicolaou A."/>
            <person name="Barry K."/>
            <person name="LaButti K."/>
            <person name="Viragh M."/>
            <person name="Koriabine M."/>
            <person name="Yan M."/>
            <person name="Riley R."/>
            <person name="Champramary S."/>
            <person name="Plett K.L."/>
            <person name="Tsai I.J."/>
            <person name="Slot J."/>
            <person name="Sipos G."/>
            <person name="Plett J."/>
            <person name="Nagy L.G."/>
            <person name="Grigoriev I.V."/>
        </authorList>
    </citation>
    <scope>NUCLEOTIDE SEQUENCE</scope>
    <source>
        <strain evidence="1">FPL87.14</strain>
    </source>
</reference>
<keyword evidence="2" id="KW-1185">Reference proteome</keyword>
<protein>
    <submittedName>
        <fullName evidence="1">Uncharacterized protein</fullName>
    </submittedName>
</protein>
<proteinExistence type="predicted"/>
<organism evidence="1 2">
    <name type="scientific">Armillaria borealis</name>
    <dbReference type="NCBI Taxonomy" id="47425"/>
    <lineage>
        <taxon>Eukaryota</taxon>
        <taxon>Fungi</taxon>
        <taxon>Dikarya</taxon>
        <taxon>Basidiomycota</taxon>
        <taxon>Agaricomycotina</taxon>
        <taxon>Agaricomycetes</taxon>
        <taxon>Agaricomycetidae</taxon>
        <taxon>Agaricales</taxon>
        <taxon>Marasmiineae</taxon>
        <taxon>Physalacriaceae</taxon>
        <taxon>Armillaria</taxon>
    </lineage>
</organism>
<name>A0AA39J9N1_9AGAR</name>
<evidence type="ECO:0000313" key="1">
    <source>
        <dbReference type="EMBL" id="KAK0438269.1"/>
    </source>
</evidence>